<dbReference type="AlphaFoldDB" id="A0AA38PBB1"/>
<accession>A0AA38PBB1</accession>
<dbReference type="EMBL" id="MU806111">
    <property type="protein sequence ID" value="KAJ3839754.1"/>
    <property type="molecule type" value="Genomic_DNA"/>
</dbReference>
<keyword evidence="6" id="KW-1185">Reference proteome</keyword>
<dbReference type="Gene3D" id="3.50.50.60">
    <property type="entry name" value="FAD/NAD(P)-binding domain"/>
    <property type="match status" value="3"/>
</dbReference>
<evidence type="ECO:0000313" key="6">
    <source>
        <dbReference type="Proteomes" id="UP001163846"/>
    </source>
</evidence>
<comment type="caution">
    <text evidence="5">The sequence shown here is derived from an EMBL/GenBank/DDBJ whole genome shotgun (WGS) entry which is preliminary data.</text>
</comment>
<dbReference type="InterPro" id="IPR036188">
    <property type="entry name" value="FAD/NAD-bd_sf"/>
</dbReference>
<keyword evidence="2" id="KW-0285">Flavoprotein</keyword>
<dbReference type="Proteomes" id="UP001163846">
    <property type="component" value="Unassembled WGS sequence"/>
</dbReference>
<keyword evidence="4" id="KW-0560">Oxidoreductase</keyword>
<sequence>MAVNEKEQPLVVIVGAGLGGISTAVELKKQLGFENFIYVLAHTNRVPLLTRNPLSRTIPILYDHTVIFLKSQSVLDRILQGCGSDIPGHWYSLSSELNPNWNNLYATQPEIRDYWQNIYDKYNLKSHTQFNSMVTSAIWSNETQKYTVTVLDTISKEERTVQANVMFYAIGGFQKPVFPTDVPGGESFNGPIWHSARYRHDIELKGKRVGVIGNGCSGAQLVPALAEDPSIQVTNFCRTPQWYVPRPNFAYPPWIKWMFARVPFLMKLYRSFWMARMLSKYIADKAPENEVAKLTPNYPPGCKRLILNPGYLECLKCPNVNITWDRIERIVENGIALNESTGEIVPLDVIIFATGFSVDPVDLHVRGSLGTTIRDLYKSQGGPIAYVGTAVPGFPNLFVLLGPNVISGSSSVIFVQEAQIGLALKLTKPVLAGHIKSFEVRQDVSEQYNLWLQNRLKDSVWNSCDSYYHWDNRRDSRNIASFPGPAALLYWLMRRAERWEDWKVVEAEPGWINKQKWNMRRNLLLGLSSIPLAVVLFRRYF</sequence>
<keyword evidence="3" id="KW-0274">FAD</keyword>
<evidence type="ECO:0000256" key="4">
    <source>
        <dbReference type="ARBA" id="ARBA00023002"/>
    </source>
</evidence>
<dbReference type="GO" id="GO:0004499">
    <property type="term" value="F:N,N-dimethylaniline monooxygenase activity"/>
    <property type="evidence" value="ECO:0007669"/>
    <property type="project" value="InterPro"/>
</dbReference>
<dbReference type="GO" id="GO:0050661">
    <property type="term" value="F:NADP binding"/>
    <property type="evidence" value="ECO:0007669"/>
    <property type="project" value="InterPro"/>
</dbReference>
<dbReference type="Pfam" id="PF00743">
    <property type="entry name" value="FMO-like"/>
    <property type="match status" value="1"/>
</dbReference>
<protein>
    <submittedName>
        <fullName evidence="5">Uncharacterized protein</fullName>
    </submittedName>
</protein>
<evidence type="ECO:0000256" key="1">
    <source>
        <dbReference type="ARBA" id="ARBA00010139"/>
    </source>
</evidence>
<dbReference type="PANTHER" id="PTHR42877">
    <property type="entry name" value="L-ORNITHINE N(5)-MONOOXYGENASE-RELATED"/>
    <property type="match status" value="1"/>
</dbReference>
<name>A0AA38PBB1_9AGAR</name>
<evidence type="ECO:0000256" key="3">
    <source>
        <dbReference type="ARBA" id="ARBA00022827"/>
    </source>
</evidence>
<dbReference type="SUPFAM" id="SSF51905">
    <property type="entry name" value="FAD/NAD(P)-binding domain"/>
    <property type="match status" value="2"/>
</dbReference>
<evidence type="ECO:0000313" key="5">
    <source>
        <dbReference type="EMBL" id="KAJ3839754.1"/>
    </source>
</evidence>
<dbReference type="PANTHER" id="PTHR42877:SF4">
    <property type="entry name" value="FAD_NAD(P)-BINDING DOMAIN-CONTAINING PROTEIN-RELATED"/>
    <property type="match status" value="1"/>
</dbReference>
<reference evidence="5" key="1">
    <citation type="submission" date="2022-08" db="EMBL/GenBank/DDBJ databases">
        <authorList>
            <consortium name="DOE Joint Genome Institute"/>
            <person name="Min B."/>
            <person name="Riley R."/>
            <person name="Sierra-Patev S."/>
            <person name="Naranjo-Ortiz M."/>
            <person name="Looney B."/>
            <person name="Konkel Z."/>
            <person name="Slot J.C."/>
            <person name="Sakamoto Y."/>
            <person name="Steenwyk J.L."/>
            <person name="Rokas A."/>
            <person name="Carro J."/>
            <person name="Camarero S."/>
            <person name="Ferreira P."/>
            <person name="Molpeceres G."/>
            <person name="Ruiz-Duenas F.J."/>
            <person name="Serrano A."/>
            <person name="Henrissat B."/>
            <person name="Drula E."/>
            <person name="Hughes K.W."/>
            <person name="Mata J.L."/>
            <person name="Ishikawa N.K."/>
            <person name="Vargas-Isla R."/>
            <person name="Ushijima S."/>
            <person name="Smith C.A."/>
            <person name="Ahrendt S."/>
            <person name="Andreopoulos W."/>
            <person name="He G."/>
            <person name="Labutti K."/>
            <person name="Lipzen A."/>
            <person name="Ng V."/>
            <person name="Sandor L."/>
            <person name="Barry K."/>
            <person name="Martinez A.T."/>
            <person name="Xiao Y."/>
            <person name="Gibbons J.G."/>
            <person name="Terashima K."/>
            <person name="Hibbett D.S."/>
            <person name="Grigoriev I.V."/>
        </authorList>
    </citation>
    <scope>NUCLEOTIDE SEQUENCE</scope>
    <source>
        <strain evidence="5">TFB9207</strain>
    </source>
</reference>
<evidence type="ECO:0000256" key="2">
    <source>
        <dbReference type="ARBA" id="ARBA00022630"/>
    </source>
</evidence>
<dbReference type="GO" id="GO:0050660">
    <property type="term" value="F:flavin adenine dinucleotide binding"/>
    <property type="evidence" value="ECO:0007669"/>
    <property type="project" value="InterPro"/>
</dbReference>
<dbReference type="InterPro" id="IPR051209">
    <property type="entry name" value="FAD-bind_Monooxygenase_sf"/>
</dbReference>
<dbReference type="InterPro" id="IPR020946">
    <property type="entry name" value="Flavin_mOase-like"/>
</dbReference>
<proteinExistence type="inferred from homology"/>
<gene>
    <name evidence="5" type="ORF">F5878DRAFT_534982</name>
</gene>
<organism evidence="5 6">
    <name type="scientific">Lentinula raphanica</name>
    <dbReference type="NCBI Taxonomy" id="153919"/>
    <lineage>
        <taxon>Eukaryota</taxon>
        <taxon>Fungi</taxon>
        <taxon>Dikarya</taxon>
        <taxon>Basidiomycota</taxon>
        <taxon>Agaricomycotina</taxon>
        <taxon>Agaricomycetes</taxon>
        <taxon>Agaricomycetidae</taxon>
        <taxon>Agaricales</taxon>
        <taxon>Marasmiineae</taxon>
        <taxon>Omphalotaceae</taxon>
        <taxon>Lentinula</taxon>
    </lineage>
</organism>
<comment type="similarity">
    <text evidence="1">Belongs to the FAD-binding monooxygenase family.</text>
</comment>